<evidence type="ECO:0000313" key="2">
    <source>
        <dbReference type="Proteomes" id="UP001054837"/>
    </source>
</evidence>
<gene>
    <name evidence="1" type="ORF">CDAR_420151</name>
</gene>
<accession>A0AAV4M3J2</accession>
<organism evidence="1 2">
    <name type="scientific">Caerostris darwini</name>
    <dbReference type="NCBI Taxonomy" id="1538125"/>
    <lineage>
        <taxon>Eukaryota</taxon>
        <taxon>Metazoa</taxon>
        <taxon>Ecdysozoa</taxon>
        <taxon>Arthropoda</taxon>
        <taxon>Chelicerata</taxon>
        <taxon>Arachnida</taxon>
        <taxon>Araneae</taxon>
        <taxon>Araneomorphae</taxon>
        <taxon>Entelegynae</taxon>
        <taxon>Araneoidea</taxon>
        <taxon>Araneidae</taxon>
        <taxon>Caerostris</taxon>
    </lineage>
</organism>
<protein>
    <submittedName>
        <fullName evidence="1">Uncharacterized protein</fullName>
    </submittedName>
</protein>
<evidence type="ECO:0000313" key="1">
    <source>
        <dbReference type="EMBL" id="GIX66958.1"/>
    </source>
</evidence>
<dbReference type="EMBL" id="BPLQ01000042">
    <property type="protein sequence ID" value="GIX66958.1"/>
    <property type="molecule type" value="Genomic_DNA"/>
</dbReference>
<sequence>MSLACAGAHLSKPLSTLTPPLTTEQKSLPTKTVHCFLIPNTDILQQTRCHPLTLNLFRPPARALLAEQIALPPLVPIKTPFVSEQSSAGSVIQSNKTRVPKIYLMGFWRV</sequence>
<reference evidence="1 2" key="1">
    <citation type="submission" date="2021-06" db="EMBL/GenBank/DDBJ databases">
        <title>Caerostris darwini draft genome.</title>
        <authorList>
            <person name="Kono N."/>
            <person name="Arakawa K."/>
        </authorList>
    </citation>
    <scope>NUCLEOTIDE SEQUENCE [LARGE SCALE GENOMIC DNA]</scope>
</reference>
<proteinExistence type="predicted"/>
<comment type="caution">
    <text evidence="1">The sequence shown here is derived from an EMBL/GenBank/DDBJ whole genome shotgun (WGS) entry which is preliminary data.</text>
</comment>
<name>A0AAV4M3J2_9ARAC</name>
<dbReference type="AlphaFoldDB" id="A0AAV4M3J2"/>
<dbReference type="Proteomes" id="UP001054837">
    <property type="component" value="Unassembled WGS sequence"/>
</dbReference>
<keyword evidence="2" id="KW-1185">Reference proteome</keyword>